<sequence length="316" mass="32083">MLTDIEGVRLGHVTDKQSMTGCTVVVFDTPTVAGVDVRGANPSTKDTDLLRPTSVMPEVHAILLTGGSSFGLEAASGVARHLESIGRGFDVKVARIPIVPAAVIYDLSIGSSSIRPDVQMGVEACMAAKSGPFERGRVGAGTGATVGKLFGIGGASPGGLGTATVSLPGGVKVSAVVVVNAFGDVVCPSSNRILAGTRDNLGNFVNTYECQKRGSVGLSAFDFKNTTIGVVCTNAVLTKENANRVATVAQNGIARVIRPSHTDVDGDAIFAAGPIDGELHCSISLLGTAASEAVELAILDAVGDGDHSEALGRGDQ</sequence>
<dbReference type="SUPFAM" id="SSF56266">
    <property type="entry name" value="DmpA/ArgJ-like"/>
    <property type="match status" value="1"/>
</dbReference>
<evidence type="ECO:0000313" key="3">
    <source>
        <dbReference type="Proteomes" id="UP000515728"/>
    </source>
</evidence>
<dbReference type="KEGG" id="ppel:H6H00_04785"/>
<protein>
    <submittedName>
        <fullName evidence="2">P1 family peptidase</fullName>
    </submittedName>
</protein>
<name>A0A7G7MKK3_9PSEU</name>
<dbReference type="InterPro" id="IPR005321">
    <property type="entry name" value="Peptidase_S58_DmpA"/>
</dbReference>
<comment type="similarity">
    <text evidence="1">Belongs to the peptidase S58 family.</text>
</comment>
<dbReference type="GO" id="GO:0004177">
    <property type="term" value="F:aminopeptidase activity"/>
    <property type="evidence" value="ECO:0007669"/>
    <property type="project" value="TreeGrafter"/>
</dbReference>
<dbReference type="CDD" id="cd02252">
    <property type="entry name" value="nylC_like"/>
    <property type="match status" value="1"/>
</dbReference>
<dbReference type="AlphaFoldDB" id="A0A7G7MKK3"/>
<evidence type="ECO:0000256" key="1">
    <source>
        <dbReference type="ARBA" id="ARBA00007068"/>
    </source>
</evidence>
<accession>A0A7G7MKK3</accession>
<gene>
    <name evidence="2" type="ORF">H6H00_04785</name>
</gene>
<keyword evidence="3" id="KW-1185">Reference proteome</keyword>
<dbReference type="InterPro" id="IPR016117">
    <property type="entry name" value="ArgJ-like_dom_sf"/>
</dbReference>
<evidence type="ECO:0000313" key="2">
    <source>
        <dbReference type="EMBL" id="QNG53314.1"/>
    </source>
</evidence>
<dbReference type="PANTHER" id="PTHR36512">
    <property type="entry name" value="D-AMINOPEPTIDASE"/>
    <property type="match status" value="1"/>
</dbReference>
<reference evidence="2 3" key="1">
    <citation type="submission" date="2020-08" db="EMBL/GenBank/DDBJ databases">
        <authorList>
            <person name="Mo P."/>
        </authorList>
    </citation>
    <scope>NUCLEOTIDE SEQUENCE [LARGE SCALE GENOMIC DNA]</scope>
    <source>
        <strain evidence="2 3">CGMCC 4.1532</strain>
    </source>
</reference>
<dbReference type="Pfam" id="PF03576">
    <property type="entry name" value="Peptidase_S58"/>
    <property type="match status" value="1"/>
</dbReference>
<dbReference type="EMBL" id="CP060131">
    <property type="protein sequence ID" value="QNG53314.1"/>
    <property type="molecule type" value="Genomic_DNA"/>
</dbReference>
<dbReference type="RefSeq" id="WP_185720142.1">
    <property type="nucleotide sequence ID" value="NZ_BAAAWI010000001.1"/>
</dbReference>
<organism evidence="2 3">
    <name type="scientific">Pseudonocardia petroleophila</name>
    <dbReference type="NCBI Taxonomy" id="37331"/>
    <lineage>
        <taxon>Bacteria</taxon>
        <taxon>Bacillati</taxon>
        <taxon>Actinomycetota</taxon>
        <taxon>Actinomycetes</taxon>
        <taxon>Pseudonocardiales</taxon>
        <taxon>Pseudonocardiaceae</taxon>
        <taxon>Pseudonocardia</taxon>
    </lineage>
</organism>
<dbReference type="Proteomes" id="UP000515728">
    <property type="component" value="Chromosome"/>
</dbReference>
<dbReference type="PANTHER" id="PTHR36512:SF3">
    <property type="entry name" value="BLR5678 PROTEIN"/>
    <property type="match status" value="1"/>
</dbReference>
<proteinExistence type="inferred from homology"/>
<dbReference type="Gene3D" id="3.60.70.12">
    <property type="entry name" value="L-amino peptidase D-ALA esterase/amidase"/>
    <property type="match status" value="1"/>
</dbReference>